<dbReference type="KEGG" id="ntp:CRH09_18690"/>
<dbReference type="SMART" id="SM00470">
    <property type="entry name" value="ParB"/>
    <property type="match status" value="1"/>
</dbReference>
<sequence>MDQETCVTPEGRGDPSIPLWIVSSDHQHRTNHAGAITAVRIDGLVLADSPRLTGEDFAHVRALAETGECLPPILVHRPSMRVIDGAHRVCAARLRGDRTIAARFFDGTDSEAFILAVRMNIAHGLPLSLADRKAAAYRIIRERPQWSDRAIAATTGLSHKTVGSLRRSAGGDTQMNIRIGRDGRTHVSNREDGRRLASELITRSPEAPLREVAKAAGVSLGTAHDVRQRMRRGDDPIPARRHRNSAPVPLEKAPAPHAQPNGTSDRLRIKDPRLVIQRLRADPSLRFTEAGRALLRRLDLYTVANTGLEAVVDALPTHNVSLIIELAYLFAEDWRRFAANLENRKD</sequence>
<dbReference type="AlphaFoldDB" id="A0A291RWJ9"/>
<feature type="compositionally biased region" description="Basic and acidic residues" evidence="1">
    <location>
        <begin position="224"/>
        <end position="238"/>
    </location>
</feature>
<organism evidence="3 4">
    <name type="scientific">Nocardia terpenica</name>
    <dbReference type="NCBI Taxonomy" id="455432"/>
    <lineage>
        <taxon>Bacteria</taxon>
        <taxon>Bacillati</taxon>
        <taxon>Actinomycetota</taxon>
        <taxon>Actinomycetes</taxon>
        <taxon>Mycobacteriales</taxon>
        <taxon>Nocardiaceae</taxon>
        <taxon>Nocardia</taxon>
    </lineage>
</organism>
<proteinExistence type="predicted"/>
<protein>
    <submittedName>
        <fullName evidence="3">Streptomycin biosynthesis protein</fullName>
    </submittedName>
</protein>
<dbReference type="RefSeq" id="WP_098698743.1">
    <property type="nucleotide sequence ID" value="NZ_CP023778.1"/>
</dbReference>
<evidence type="ECO:0000313" key="4">
    <source>
        <dbReference type="Proteomes" id="UP000221961"/>
    </source>
</evidence>
<dbReference type="InterPro" id="IPR003115">
    <property type="entry name" value="ParB_N"/>
</dbReference>
<evidence type="ECO:0000313" key="3">
    <source>
        <dbReference type="EMBL" id="ATL71906.1"/>
    </source>
</evidence>
<dbReference type="SUPFAM" id="SSF110849">
    <property type="entry name" value="ParB/Sulfiredoxin"/>
    <property type="match status" value="1"/>
</dbReference>
<accession>A0A291RWJ9</accession>
<gene>
    <name evidence="3" type="ORF">CRH09_18690</name>
</gene>
<dbReference type="InterPro" id="IPR036086">
    <property type="entry name" value="ParB/Sulfiredoxin_sf"/>
</dbReference>
<dbReference type="GeneID" id="88359396"/>
<dbReference type="Proteomes" id="UP000221961">
    <property type="component" value="Chromosome"/>
</dbReference>
<dbReference type="EMBL" id="CP023778">
    <property type="protein sequence ID" value="ATL71906.1"/>
    <property type="molecule type" value="Genomic_DNA"/>
</dbReference>
<evidence type="ECO:0000256" key="1">
    <source>
        <dbReference type="SAM" id="MobiDB-lite"/>
    </source>
</evidence>
<evidence type="ECO:0000259" key="2">
    <source>
        <dbReference type="SMART" id="SM00470"/>
    </source>
</evidence>
<name>A0A291RWJ9_9NOCA</name>
<feature type="region of interest" description="Disordered" evidence="1">
    <location>
        <begin position="224"/>
        <end position="265"/>
    </location>
</feature>
<feature type="domain" description="ParB-like N-terminal" evidence="2">
    <location>
        <begin position="37"/>
        <end position="121"/>
    </location>
</feature>
<reference evidence="3 4" key="1">
    <citation type="submission" date="2017-10" db="EMBL/GenBank/DDBJ databases">
        <title>Comparative genomics between pathogenic Norcardia.</title>
        <authorList>
            <person name="Zeng L."/>
        </authorList>
    </citation>
    <scope>NUCLEOTIDE SEQUENCE [LARGE SCALE GENOMIC DNA]</scope>
    <source>
        <strain evidence="3 4">NC_YFY_NT001</strain>
    </source>
</reference>